<feature type="region of interest" description="Disordered" evidence="3">
    <location>
        <begin position="57"/>
        <end position="296"/>
    </location>
</feature>
<dbReference type="InterPro" id="IPR000198">
    <property type="entry name" value="RhoGAP_dom"/>
</dbReference>
<dbReference type="CDD" id="cd00174">
    <property type="entry name" value="SH3"/>
    <property type="match status" value="1"/>
</dbReference>
<evidence type="ECO:0000256" key="3">
    <source>
        <dbReference type="SAM" id="MobiDB-lite"/>
    </source>
</evidence>
<evidence type="ECO:0000313" key="7">
    <source>
        <dbReference type="EMBL" id="GMI33035.1"/>
    </source>
</evidence>
<dbReference type="PROSITE" id="PS51016">
    <property type="entry name" value="MYTH4"/>
    <property type="match status" value="1"/>
</dbReference>
<dbReference type="PANTHER" id="PTHR45876">
    <property type="entry name" value="FI04035P"/>
    <property type="match status" value="1"/>
</dbReference>
<accession>A0ABQ6MUX5</accession>
<dbReference type="Gene3D" id="1.10.555.10">
    <property type="entry name" value="Rho GTPase activation protein"/>
    <property type="match status" value="1"/>
</dbReference>
<protein>
    <submittedName>
        <fullName evidence="7">Uncharacterized protein</fullName>
    </submittedName>
</protein>
<feature type="domain" description="SH3" evidence="4">
    <location>
        <begin position="1"/>
        <end position="60"/>
    </location>
</feature>
<proteinExistence type="predicted"/>
<dbReference type="Proteomes" id="UP001165060">
    <property type="component" value="Unassembled WGS sequence"/>
</dbReference>
<dbReference type="InterPro" id="IPR038185">
    <property type="entry name" value="MyTH4_dom_sf"/>
</dbReference>
<dbReference type="SUPFAM" id="SSF48350">
    <property type="entry name" value="GTPase activation domain, GAP"/>
    <property type="match status" value="1"/>
</dbReference>
<evidence type="ECO:0000259" key="4">
    <source>
        <dbReference type="PROSITE" id="PS50002"/>
    </source>
</evidence>
<feature type="compositionally biased region" description="Pro residues" evidence="3">
    <location>
        <begin position="162"/>
        <end position="176"/>
    </location>
</feature>
<reference evidence="7 8" key="1">
    <citation type="journal article" date="2023" name="Commun. Biol.">
        <title>Genome analysis of Parmales, the sister group of diatoms, reveals the evolutionary specialization of diatoms from phago-mixotrophs to photoautotrophs.</title>
        <authorList>
            <person name="Ban H."/>
            <person name="Sato S."/>
            <person name="Yoshikawa S."/>
            <person name="Yamada K."/>
            <person name="Nakamura Y."/>
            <person name="Ichinomiya M."/>
            <person name="Sato N."/>
            <person name="Blanc-Mathieu R."/>
            <person name="Endo H."/>
            <person name="Kuwata A."/>
            <person name="Ogata H."/>
        </authorList>
    </citation>
    <scope>NUCLEOTIDE SEQUENCE [LARGE SCALE GENOMIC DNA]</scope>
</reference>
<organism evidence="7 8">
    <name type="scientific">Tetraparma gracilis</name>
    <dbReference type="NCBI Taxonomy" id="2962635"/>
    <lineage>
        <taxon>Eukaryota</taxon>
        <taxon>Sar</taxon>
        <taxon>Stramenopiles</taxon>
        <taxon>Ochrophyta</taxon>
        <taxon>Bolidophyceae</taxon>
        <taxon>Parmales</taxon>
        <taxon>Triparmaceae</taxon>
        <taxon>Tetraparma</taxon>
    </lineage>
</organism>
<dbReference type="EMBL" id="BRYB01000568">
    <property type="protein sequence ID" value="GMI33035.1"/>
    <property type="molecule type" value="Genomic_DNA"/>
</dbReference>
<dbReference type="Gene3D" id="1.25.40.530">
    <property type="entry name" value="MyTH4 domain"/>
    <property type="match status" value="1"/>
</dbReference>
<dbReference type="InterPro" id="IPR036028">
    <property type="entry name" value="SH3-like_dom_sf"/>
</dbReference>
<dbReference type="Pfam" id="PF00620">
    <property type="entry name" value="RhoGAP"/>
    <property type="match status" value="1"/>
</dbReference>
<dbReference type="Gene3D" id="2.30.30.40">
    <property type="entry name" value="SH3 Domains"/>
    <property type="match status" value="1"/>
</dbReference>
<gene>
    <name evidence="7" type="ORF">TeGR_g7667</name>
</gene>
<sequence length="747" mass="81871">MEASATCLHSYVAEEGTELALTEGETITEVDTTGGDWWYGKNSSGDEGYFPAAYVELTGAAPPPGSPDPSEELVVQDWELQQQQAREEEELRLQQEANEEQERQSQLAAEEAERAAAAAAPKKAVRRRTKVLRRGDPGWRPPPPKRRASTADDLAATVAAASPPPPPPPPPPPQPPAANAMHAYVTSESSEFENRISDQPTFERVKLTPTSTPAASFSETPAASFSEEDRGESELSPPPARGPPPGPPPPARGIAALSTQMSSMSAAGEGEGEANDDNWEERESSFAPPPPENPLKKFEDFKARLNKASVNDFVTARFVMVKKGMMGGKVSNETLISWAAKPPKQPLLKGTPTDKKMVAAVADIFAATCSFMSSEEPNHKLMTDIAAKTGQNTDPSVVVALKSELLVFIVKQTNGNPSEEARVRGFELMAQVLRSSRVLPDDGMLLDVLRKITLKKRSEQSAVGGLCCVAFHALLLPEDKRRELGEPSREQVEFARNECGAVSSPFDCTLEQVLRYEHLHANPLSTEDPLRLFTVNKWCPRILSALIDVTKCLGGHKHSGIFRLASDKDAIIMLKSEIEKSGYRMLTEIIKLSKNRSKKRNENLSALQALATDDEVYQGITISSCDESADLLKQWLRSLQEPLVPYAFYQTALDAGKSPDLKQTVALFQGLMGSNQATIDYLMDFLVELLEHQAHTLMDENALGVVFSPNLLKNPKDDPIAFARNAENEKRFVVKLIQAKQQDLLLR</sequence>
<dbReference type="SMART" id="SM00326">
    <property type="entry name" value="SH3"/>
    <property type="match status" value="1"/>
</dbReference>
<name>A0ABQ6MUX5_9STRA</name>
<feature type="compositionally biased region" description="Pro residues" evidence="3">
    <location>
        <begin position="236"/>
        <end position="251"/>
    </location>
</feature>
<feature type="domain" description="Rho-GAP" evidence="5">
    <location>
        <begin position="530"/>
        <end position="744"/>
    </location>
</feature>
<feature type="compositionally biased region" description="Polar residues" evidence="3">
    <location>
        <begin position="208"/>
        <end position="223"/>
    </location>
</feature>
<keyword evidence="8" id="KW-1185">Reference proteome</keyword>
<dbReference type="Pfam" id="PF14604">
    <property type="entry name" value="SH3_9"/>
    <property type="match status" value="1"/>
</dbReference>
<dbReference type="InterPro" id="IPR000857">
    <property type="entry name" value="MyTH4_dom"/>
</dbReference>
<feature type="domain" description="MyTH4" evidence="6">
    <location>
        <begin position="338"/>
        <end position="496"/>
    </location>
</feature>
<feature type="compositionally biased region" description="Low complexity" evidence="3">
    <location>
        <begin position="104"/>
        <end position="120"/>
    </location>
</feature>
<evidence type="ECO:0000259" key="6">
    <source>
        <dbReference type="PROSITE" id="PS51016"/>
    </source>
</evidence>
<feature type="compositionally biased region" description="Basic and acidic residues" evidence="3">
    <location>
        <begin position="192"/>
        <end position="206"/>
    </location>
</feature>
<dbReference type="InterPro" id="IPR008936">
    <property type="entry name" value="Rho_GTPase_activation_prot"/>
</dbReference>
<dbReference type="InterPro" id="IPR001452">
    <property type="entry name" value="SH3_domain"/>
</dbReference>
<dbReference type="SUPFAM" id="SSF50044">
    <property type="entry name" value="SH3-domain"/>
    <property type="match status" value="1"/>
</dbReference>
<dbReference type="PANTHER" id="PTHR45876:SF8">
    <property type="entry name" value="FI04035P"/>
    <property type="match status" value="1"/>
</dbReference>
<feature type="compositionally biased region" description="Basic residues" evidence="3">
    <location>
        <begin position="123"/>
        <end position="132"/>
    </location>
</feature>
<evidence type="ECO:0000256" key="1">
    <source>
        <dbReference type="ARBA" id="ARBA00022443"/>
    </source>
</evidence>
<dbReference type="SMART" id="SM00324">
    <property type="entry name" value="RhoGAP"/>
    <property type="match status" value="1"/>
</dbReference>
<comment type="caution">
    <text evidence="7">The sequence shown here is derived from an EMBL/GenBank/DDBJ whole genome shotgun (WGS) entry which is preliminary data.</text>
</comment>
<evidence type="ECO:0000256" key="2">
    <source>
        <dbReference type="PROSITE-ProRule" id="PRU00192"/>
    </source>
</evidence>
<dbReference type="PROSITE" id="PS50002">
    <property type="entry name" value="SH3"/>
    <property type="match status" value="1"/>
</dbReference>
<dbReference type="PROSITE" id="PS50238">
    <property type="entry name" value="RHOGAP"/>
    <property type="match status" value="1"/>
</dbReference>
<evidence type="ECO:0000313" key="8">
    <source>
        <dbReference type="Proteomes" id="UP001165060"/>
    </source>
</evidence>
<evidence type="ECO:0000259" key="5">
    <source>
        <dbReference type="PROSITE" id="PS50238"/>
    </source>
</evidence>
<feature type="compositionally biased region" description="Acidic residues" evidence="3">
    <location>
        <begin position="270"/>
        <end position="280"/>
    </location>
</feature>
<keyword evidence="1 2" id="KW-0728">SH3 domain</keyword>